<protein>
    <submittedName>
        <fullName evidence="2">Lysophospholipase L1-like esterase</fullName>
    </submittedName>
</protein>
<dbReference type="Proteomes" id="UP000557307">
    <property type="component" value="Unassembled WGS sequence"/>
</dbReference>
<dbReference type="Gene3D" id="3.40.50.1110">
    <property type="entry name" value="SGNH hydrolase"/>
    <property type="match status" value="1"/>
</dbReference>
<organism evidence="2 3">
    <name type="scientific">Rhabdobacter roseus</name>
    <dbReference type="NCBI Taxonomy" id="1655419"/>
    <lineage>
        <taxon>Bacteria</taxon>
        <taxon>Pseudomonadati</taxon>
        <taxon>Bacteroidota</taxon>
        <taxon>Cytophagia</taxon>
        <taxon>Cytophagales</taxon>
        <taxon>Cytophagaceae</taxon>
        <taxon>Rhabdobacter</taxon>
    </lineage>
</organism>
<gene>
    <name evidence="2" type="ORF">HNQ92_004662</name>
</gene>
<dbReference type="GO" id="GO:0016788">
    <property type="term" value="F:hydrolase activity, acting on ester bonds"/>
    <property type="evidence" value="ECO:0007669"/>
    <property type="project" value="UniProtKB-ARBA"/>
</dbReference>
<evidence type="ECO:0000259" key="1">
    <source>
        <dbReference type="Pfam" id="PF08885"/>
    </source>
</evidence>
<comment type="caution">
    <text evidence="2">The sequence shown here is derived from an EMBL/GenBank/DDBJ whole genome shotgun (WGS) entry which is preliminary data.</text>
</comment>
<reference evidence="2 3" key="1">
    <citation type="submission" date="2020-08" db="EMBL/GenBank/DDBJ databases">
        <title>Genomic Encyclopedia of Type Strains, Phase IV (KMG-IV): sequencing the most valuable type-strain genomes for metagenomic binning, comparative biology and taxonomic classification.</title>
        <authorList>
            <person name="Goeker M."/>
        </authorList>
    </citation>
    <scope>NUCLEOTIDE SEQUENCE [LARGE SCALE GENOMIC DNA]</scope>
    <source>
        <strain evidence="2 3">DSM 105074</strain>
    </source>
</reference>
<evidence type="ECO:0000313" key="2">
    <source>
        <dbReference type="EMBL" id="MBB5286501.1"/>
    </source>
</evidence>
<keyword evidence="3" id="KW-1185">Reference proteome</keyword>
<dbReference type="SUPFAM" id="SSF52266">
    <property type="entry name" value="SGNH hydrolase"/>
    <property type="match status" value="1"/>
</dbReference>
<dbReference type="Pfam" id="PF08885">
    <property type="entry name" value="GSCFA"/>
    <property type="match status" value="1"/>
</dbReference>
<proteinExistence type="predicted"/>
<feature type="domain" description="GSCFA" evidence="1">
    <location>
        <begin position="25"/>
        <end position="258"/>
    </location>
</feature>
<dbReference type="AlphaFoldDB" id="A0A840TRG6"/>
<dbReference type="RefSeq" id="WP_184177697.1">
    <property type="nucleotide sequence ID" value="NZ_JACHGF010000010.1"/>
</dbReference>
<dbReference type="InterPro" id="IPR036514">
    <property type="entry name" value="SGNH_hydro_sf"/>
</dbReference>
<name>A0A840TRG6_9BACT</name>
<sequence length="331" mass="38325">MKSFQFRTEVAPKPSDWKINHHTEILTLGSCFAEVLGSQLEAYKFRVLSNPFGTVFNPYSMANLLTMVVENRAPNPHLYLATPDGICLHHDFHSSLWAPSREALQQLLTQRLEAVRAQLARAQVLVLTFGTAHAYRHKGTLAVVSNCHKVPQPQFIKELLSVEQIVRMWEKLIRALRLDLKIVLTVSPVRHTRDTIPLNQVSKSILRVACHALSQTFPNVTYFPSYEIMVDELRDYRYYEPDMIHPTPLAEAYIFRTFAQTYLDEASQRWLEEWDAIQKMRQHRPQHGFTESYRSLLLQLRQRLHQLPATVEVQAELGEVNQQLANFPVRS</sequence>
<evidence type="ECO:0000313" key="3">
    <source>
        <dbReference type="Proteomes" id="UP000557307"/>
    </source>
</evidence>
<dbReference type="EMBL" id="JACHGF010000010">
    <property type="protein sequence ID" value="MBB5286501.1"/>
    <property type="molecule type" value="Genomic_DNA"/>
</dbReference>
<accession>A0A840TRG6</accession>
<dbReference type="InterPro" id="IPR014982">
    <property type="entry name" value="GSCFA"/>
</dbReference>